<dbReference type="PANTHER" id="PTHR31751:SF7">
    <property type="entry name" value="THAP-TYPE DOMAIN-CONTAINING PROTEIN"/>
    <property type="match status" value="1"/>
</dbReference>
<feature type="compositionally biased region" description="Basic and acidic residues" evidence="1">
    <location>
        <begin position="307"/>
        <end position="326"/>
    </location>
</feature>
<dbReference type="EMBL" id="MRZV01000043">
    <property type="protein sequence ID" value="PIK60999.1"/>
    <property type="molecule type" value="Genomic_DNA"/>
</dbReference>
<evidence type="ECO:0000313" key="3">
    <source>
        <dbReference type="Proteomes" id="UP000230750"/>
    </source>
</evidence>
<name>A0A2G8LL67_STIJA</name>
<reference evidence="2 3" key="1">
    <citation type="journal article" date="2017" name="PLoS Biol.">
        <title>The sea cucumber genome provides insights into morphological evolution and visceral regeneration.</title>
        <authorList>
            <person name="Zhang X."/>
            <person name="Sun L."/>
            <person name="Yuan J."/>
            <person name="Sun Y."/>
            <person name="Gao Y."/>
            <person name="Zhang L."/>
            <person name="Li S."/>
            <person name="Dai H."/>
            <person name="Hamel J.F."/>
            <person name="Liu C."/>
            <person name="Yu Y."/>
            <person name="Liu S."/>
            <person name="Lin W."/>
            <person name="Guo K."/>
            <person name="Jin S."/>
            <person name="Xu P."/>
            <person name="Storey K.B."/>
            <person name="Huan P."/>
            <person name="Zhang T."/>
            <person name="Zhou Y."/>
            <person name="Zhang J."/>
            <person name="Lin C."/>
            <person name="Li X."/>
            <person name="Xing L."/>
            <person name="Huo D."/>
            <person name="Sun M."/>
            <person name="Wang L."/>
            <person name="Mercier A."/>
            <person name="Li F."/>
            <person name="Yang H."/>
            <person name="Xiang J."/>
        </authorList>
    </citation>
    <scope>NUCLEOTIDE SEQUENCE [LARGE SCALE GENOMIC DNA]</scope>
    <source>
        <strain evidence="2">Shaxun</strain>
        <tissue evidence="2">Muscle</tissue>
    </source>
</reference>
<accession>A0A2G8LL67</accession>
<dbReference type="OrthoDB" id="10021186at2759"/>
<proteinExistence type="predicted"/>
<keyword evidence="3" id="KW-1185">Reference proteome</keyword>
<feature type="region of interest" description="Disordered" evidence="1">
    <location>
        <begin position="299"/>
        <end position="328"/>
    </location>
</feature>
<comment type="caution">
    <text evidence="2">The sequence shown here is derived from an EMBL/GenBank/DDBJ whole genome shotgun (WGS) entry which is preliminary data.</text>
</comment>
<gene>
    <name evidence="2" type="ORF">BSL78_02050</name>
</gene>
<evidence type="ECO:0000256" key="1">
    <source>
        <dbReference type="SAM" id="MobiDB-lite"/>
    </source>
</evidence>
<organism evidence="2 3">
    <name type="scientific">Stichopus japonicus</name>
    <name type="common">Sea cucumber</name>
    <dbReference type="NCBI Taxonomy" id="307972"/>
    <lineage>
        <taxon>Eukaryota</taxon>
        <taxon>Metazoa</taxon>
        <taxon>Echinodermata</taxon>
        <taxon>Eleutherozoa</taxon>
        <taxon>Echinozoa</taxon>
        <taxon>Holothuroidea</taxon>
        <taxon>Aspidochirotacea</taxon>
        <taxon>Aspidochirotida</taxon>
        <taxon>Stichopodidae</taxon>
        <taxon>Apostichopus</taxon>
    </lineage>
</organism>
<evidence type="ECO:0000313" key="2">
    <source>
        <dbReference type="EMBL" id="PIK60999.1"/>
    </source>
</evidence>
<dbReference type="Proteomes" id="UP000230750">
    <property type="component" value="Unassembled WGS sequence"/>
</dbReference>
<dbReference type="PANTHER" id="PTHR31751">
    <property type="entry name" value="SI:CH211-108C17.2-RELATED-RELATED"/>
    <property type="match status" value="1"/>
</dbReference>
<protein>
    <submittedName>
        <fullName evidence="2">Uncharacterized protein</fullName>
    </submittedName>
</protein>
<feature type="region of interest" description="Disordered" evidence="1">
    <location>
        <begin position="14"/>
        <end position="48"/>
    </location>
</feature>
<sequence length="386" mass="43561">MQLLQSYQISVETQRNKDDTLPDTSTIGSAGNDDRKRMSSTPHTSKARRQLVEDYMPSFIVQHLAGPSNQHEDIMEGCTEESDLSDLEICFGQLQSFPLPLTLPSGKSLLHMPLLAMCSLKFNMSYYAYQMMKKQQSQRFSISTPGSCDQMLEDESVDPHSGEAASSDEIDDAQCIVSLREITKLLQNVYGANCSTCSDKLIYSTNPMGTAVIFKWSCSNGHFHYFFSSPNTICFTVCKRRRTHQSSLFESLKEQQLCVAGDGRTDSPGHCAQYCTYSFMDTSGSKILHVDVVDIRETGDGSIGKRQHGELDPSERNKPWLKKDSPPHAALRKAMTNKRLLNMLPYYKNFKHTGNLESFHNHMLMYASKRCSYSLKAMYKNAVVCY</sequence>
<dbReference type="AlphaFoldDB" id="A0A2G8LL67"/>